<keyword evidence="2" id="KW-0378">Hydrolase</keyword>
<dbReference type="InterPro" id="IPR038536">
    <property type="entry name" value="Alkyl/aryl-sulf_dimr_sf"/>
</dbReference>
<gene>
    <name evidence="7" type="ORF">GCM10009823_28560</name>
</gene>
<organism evidence="7 8">
    <name type="scientific">Brevibacterium salitolerans</name>
    <dbReference type="NCBI Taxonomy" id="1403566"/>
    <lineage>
        <taxon>Bacteria</taxon>
        <taxon>Bacillati</taxon>
        <taxon>Actinomycetota</taxon>
        <taxon>Actinomycetes</taxon>
        <taxon>Micrococcales</taxon>
        <taxon>Brevibacteriaceae</taxon>
        <taxon>Brevibacterium</taxon>
    </lineage>
</organism>
<evidence type="ECO:0000256" key="2">
    <source>
        <dbReference type="ARBA" id="ARBA00022801"/>
    </source>
</evidence>
<proteinExistence type="inferred from homology"/>
<dbReference type="Gene3D" id="3.60.15.30">
    <property type="entry name" value="Metallo-beta-lactamase domain"/>
    <property type="match status" value="1"/>
</dbReference>
<dbReference type="InterPro" id="IPR044097">
    <property type="entry name" value="Bds1/SdsA1_MBL-fold"/>
</dbReference>
<dbReference type="SUPFAM" id="SSF56281">
    <property type="entry name" value="Metallo-hydrolase/oxidoreductase"/>
    <property type="match status" value="1"/>
</dbReference>
<evidence type="ECO:0000313" key="8">
    <source>
        <dbReference type="Proteomes" id="UP001500984"/>
    </source>
</evidence>
<dbReference type="SUPFAM" id="SSF55718">
    <property type="entry name" value="SCP-like"/>
    <property type="match status" value="1"/>
</dbReference>
<feature type="compositionally biased region" description="Low complexity" evidence="5">
    <location>
        <begin position="533"/>
        <end position="559"/>
    </location>
</feature>
<dbReference type="Gene3D" id="3.30.1050.10">
    <property type="entry name" value="SCP2 sterol-binding domain"/>
    <property type="match status" value="1"/>
</dbReference>
<keyword evidence="1" id="KW-0479">Metal-binding</keyword>
<dbReference type="InterPro" id="IPR001279">
    <property type="entry name" value="Metallo-B-lactamas"/>
</dbReference>
<comment type="caution">
    <text evidence="7">The sequence shown here is derived from an EMBL/GenBank/DDBJ whole genome shotgun (WGS) entry which is preliminary data.</text>
</comment>
<reference evidence="8" key="1">
    <citation type="journal article" date="2019" name="Int. J. Syst. Evol. Microbiol.">
        <title>The Global Catalogue of Microorganisms (GCM) 10K type strain sequencing project: providing services to taxonomists for standard genome sequencing and annotation.</title>
        <authorList>
            <consortium name="The Broad Institute Genomics Platform"/>
            <consortium name="The Broad Institute Genome Sequencing Center for Infectious Disease"/>
            <person name="Wu L."/>
            <person name="Ma J."/>
        </authorList>
    </citation>
    <scope>NUCLEOTIDE SEQUENCE [LARGE SCALE GENOMIC DNA]</scope>
    <source>
        <strain evidence="8">JCM 15900</strain>
    </source>
</reference>
<dbReference type="InterPro" id="IPR036866">
    <property type="entry name" value="RibonucZ/Hydroxyglut_hydro"/>
</dbReference>
<sequence length="692" mass="74215">MTQLPPDPDALAAVEEDSRRGFLGTRRDPLIRAASGAEVYDLDAYSFLGEPAPATAHPVLWEHSRRVARHGLFEVCEGVFQVRGFDLANLTLVEGESGVVVIDTLTCTETAEAALELYFAHRGRRPVAGVVLTHPHVDHFGGVAAVLRQGAAEPVPVLAPEGFHHHATSENVVAGPAMRRRSGYMYGGALPAGPAGHVGCGLGQRVAAGTTTLTEPTDSIRETGETREIDGVLLEFQLTPGTEAPAEMNIFLPQRGALCLAENAVHTLHNIITLRGAQVRDAKRWSAYLDETRRLFGHRTEVAFATHHWPPWGRERVDEFLSVQRDVYGFMHDQTVRLMNDGLTPEEIAETLTLPAALAASPVVRGFYGSLSHNVKGIYQFYLGWYDGSPAHLWKLPHRAGARRWIDLLGGAEKAVGHARRLLFGEQAEAAGAPQRTEAIRTASVEDLRFAAELLDACVFAQPAPAPGAPPAPASDTQADAPYAVAPYAEARELLAAVFERLAHGCENAVWRNEYLTGAAELRMSSPARAARAAGEAEAARAAGPTPAAAPAAGSPRGPVQGRNQLARGLGPADVLDSCAVRLDGPAAAETSLSFDLVELDAAGEAVRVHRAHLRNGVLRHSCEEIAGRTEHTATDSDPEAQLSIRVPPGQAARLAHAGLDGFDHSGDPAVWERFRSLLTTPRRRFPIVAPH</sequence>
<dbReference type="Pfam" id="PF14864">
    <property type="entry name" value="Alkyl_sulf_C"/>
    <property type="match status" value="1"/>
</dbReference>
<dbReference type="Pfam" id="PF14863">
    <property type="entry name" value="Alkyl_sulf_dimr"/>
    <property type="match status" value="2"/>
</dbReference>
<dbReference type="SMART" id="SM00849">
    <property type="entry name" value="Lactamase_B"/>
    <property type="match status" value="1"/>
</dbReference>
<dbReference type="PANTHER" id="PTHR43223:SF1">
    <property type="entry name" value="ALKYL_ARYL-SULFATASE BDS1"/>
    <property type="match status" value="1"/>
</dbReference>
<dbReference type="Pfam" id="PF00753">
    <property type="entry name" value="Lactamase_B"/>
    <property type="match status" value="1"/>
</dbReference>
<evidence type="ECO:0000256" key="4">
    <source>
        <dbReference type="ARBA" id="ARBA00033751"/>
    </source>
</evidence>
<evidence type="ECO:0000259" key="6">
    <source>
        <dbReference type="SMART" id="SM00849"/>
    </source>
</evidence>
<name>A0ABP5IP46_9MICO</name>
<dbReference type="Gene3D" id="1.25.40.880">
    <property type="entry name" value="Alkyl sulfatase, dimerisation domain"/>
    <property type="match status" value="1"/>
</dbReference>
<feature type="region of interest" description="Disordered" evidence="5">
    <location>
        <begin position="533"/>
        <end position="567"/>
    </location>
</feature>
<feature type="domain" description="Metallo-beta-lactamase" evidence="6">
    <location>
        <begin position="87"/>
        <end position="307"/>
    </location>
</feature>
<keyword evidence="8" id="KW-1185">Reference proteome</keyword>
<accession>A0ABP5IP46</accession>
<dbReference type="InterPro" id="IPR036527">
    <property type="entry name" value="SCP2_sterol-bd_dom_sf"/>
</dbReference>
<keyword evidence="3" id="KW-0862">Zinc</keyword>
<comment type="similarity">
    <text evidence="4">Belongs to the metallo-beta-lactamase superfamily. Type III sulfatase family.</text>
</comment>
<dbReference type="InterPro" id="IPR029229">
    <property type="entry name" value="Alkyl_sulf_C"/>
</dbReference>
<evidence type="ECO:0000256" key="5">
    <source>
        <dbReference type="SAM" id="MobiDB-lite"/>
    </source>
</evidence>
<dbReference type="Proteomes" id="UP001500984">
    <property type="component" value="Unassembled WGS sequence"/>
</dbReference>
<protein>
    <submittedName>
        <fullName evidence="7">Alkyl sulfatase dimerization domain-containing protein</fullName>
    </submittedName>
</protein>
<dbReference type="EMBL" id="BAAAPZ010000017">
    <property type="protein sequence ID" value="GAA2104100.1"/>
    <property type="molecule type" value="Genomic_DNA"/>
</dbReference>
<dbReference type="CDD" id="cd07710">
    <property type="entry name" value="arylsulfatase_Sdsa1-like_MBL-fold"/>
    <property type="match status" value="1"/>
</dbReference>
<evidence type="ECO:0000256" key="1">
    <source>
        <dbReference type="ARBA" id="ARBA00022723"/>
    </source>
</evidence>
<dbReference type="PANTHER" id="PTHR43223">
    <property type="entry name" value="ALKYL/ARYL-SULFATASE"/>
    <property type="match status" value="1"/>
</dbReference>
<dbReference type="InterPro" id="IPR029228">
    <property type="entry name" value="Alkyl_sulf_dimr"/>
</dbReference>
<evidence type="ECO:0000256" key="3">
    <source>
        <dbReference type="ARBA" id="ARBA00022833"/>
    </source>
</evidence>
<dbReference type="RefSeq" id="WP_344337985.1">
    <property type="nucleotide sequence ID" value="NZ_BAAAPZ010000017.1"/>
</dbReference>
<evidence type="ECO:0000313" key="7">
    <source>
        <dbReference type="EMBL" id="GAA2104100.1"/>
    </source>
</evidence>
<dbReference type="InterPro" id="IPR052195">
    <property type="entry name" value="Bact_Alkyl/Aryl-Sulfatase"/>
</dbReference>